<dbReference type="EMBL" id="JBHSVR010000001">
    <property type="protein sequence ID" value="MFC6634688.1"/>
    <property type="molecule type" value="Genomic_DNA"/>
</dbReference>
<accession>A0ABW1YQM3</accession>
<evidence type="ECO:0000313" key="2">
    <source>
        <dbReference type="Proteomes" id="UP001596425"/>
    </source>
</evidence>
<comment type="caution">
    <text evidence="1">The sequence shown here is derived from an EMBL/GenBank/DDBJ whole genome shotgun (WGS) entry which is preliminary data.</text>
</comment>
<sequence length="127" mass="14585">MSPNFKIRYLTGGRIVRIHFIGRVGLAERLQVAGQVVGRYRHLNPLRLLVDTRYAETTMSTAEQRRFAEFIRQHPVLRRARIAVLFRSGDSPVALTASRIAQRAGNTRQFLVESEALAWLRSRKQGR</sequence>
<evidence type="ECO:0008006" key="3">
    <source>
        <dbReference type="Google" id="ProtNLM"/>
    </source>
</evidence>
<protein>
    <recommendedName>
        <fullName evidence="3">STAS/SEC14 domain-containing protein</fullName>
    </recommendedName>
</protein>
<organism evidence="1 2">
    <name type="scientific">Microbulbifer taiwanensis</name>
    <dbReference type="NCBI Taxonomy" id="986746"/>
    <lineage>
        <taxon>Bacteria</taxon>
        <taxon>Pseudomonadati</taxon>
        <taxon>Pseudomonadota</taxon>
        <taxon>Gammaproteobacteria</taxon>
        <taxon>Cellvibrionales</taxon>
        <taxon>Microbulbiferaceae</taxon>
        <taxon>Microbulbifer</taxon>
    </lineage>
</organism>
<proteinExistence type="predicted"/>
<reference evidence="2" key="1">
    <citation type="journal article" date="2019" name="Int. J. Syst. Evol. Microbiol.">
        <title>The Global Catalogue of Microorganisms (GCM) 10K type strain sequencing project: providing services to taxonomists for standard genome sequencing and annotation.</title>
        <authorList>
            <consortium name="The Broad Institute Genomics Platform"/>
            <consortium name="The Broad Institute Genome Sequencing Center for Infectious Disease"/>
            <person name="Wu L."/>
            <person name="Ma J."/>
        </authorList>
    </citation>
    <scope>NUCLEOTIDE SEQUENCE [LARGE SCALE GENOMIC DNA]</scope>
    <source>
        <strain evidence="2">CGMCC 1.13718</strain>
    </source>
</reference>
<evidence type="ECO:0000313" key="1">
    <source>
        <dbReference type="EMBL" id="MFC6634688.1"/>
    </source>
</evidence>
<keyword evidence="2" id="KW-1185">Reference proteome</keyword>
<name>A0ABW1YQM3_9GAMM</name>
<dbReference type="RefSeq" id="WP_193191703.1">
    <property type="nucleotide sequence ID" value="NZ_JACZFR010000021.1"/>
</dbReference>
<gene>
    <name evidence="1" type="ORF">ACFQBM_15475</name>
</gene>
<dbReference type="Proteomes" id="UP001596425">
    <property type="component" value="Unassembled WGS sequence"/>
</dbReference>